<dbReference type="InterPro" id="IPR010994">
    <property type="entry name" value="RuvA_2-like"/>
</dbReference>
<evidence type="ECO:0000256" key="2">
    <source>
        <dbReference type="ARBA" id="ARBA00022723"/>
    </source>
</evidence>
<evidence type="ECO:0000256" key="4">
    <source>
        <dbReference type="ARBA" id="ARBA00022833"/>
    </source>
</evidence>
<keyword evidence="3" id="KW-0378">Hydrolase</keyword>
<proteinExistence type="inferred from homology"/>
<keyword evidence="4" id="KW-0862">Zinc</keyword>
<dbReference type="SUPFAM" id="SSF47781">
    <property type="entry name" value="RuvA domain 2-like"/>
    <property type="match status" value="1"/>
</dbReference>
<gene>
    <name evidence="9" type="ORF">D7S89_25430</name>
</gene>
<dbReference type="Proteomes" id="UP000280434">
    <property type="component" value="Unassembled WGS sequence"/>
</dbReference>
<reference evidence="9 10" key="1">
    <citation type="submission" date="2018-10" db="EMBL/GenBank/DDBJ databases">
        <title>Paraburkholderia sp. 7MK8-2, isolated from soil.</title>
        <authorList>
            <person name="Gao Z.-H."/>
            <person name="Qiu L.-H."/>
        </authorList>
    </citation>
    <scope>NUCLEOTIDE SEQUENCE [LARGE SCALE GENOMIC DNA]</scope>
    <source>
        <strain evidence="9 10">7MK8-2</strain>
    </source>
</reference>
<evidence type="ECO:0000313" key="10">
    <source>
        <dbReference type="Proteomes" id="UP000280434"/>
    </source>
</evidence>
<keyword evidence="1" id="KW-0645">Protease</keyword>
<dbReference type="PROSITE" id="PS01302">
    <property type="entry name" value="UPF0758"/>
    <property type="match status" value="1"/>
</dbReference>
<evidence type="ECO:0000256" key="7">
    <source>
        <dbReference type="SAM" id="MobiDB-lite"/>
    </source>
</evidence>
<accession>A0A494X5X0</accession>
<feature type="domain" description="MPN" evidence="8">
    <location>
        <begin position="122"/>
        <end position="244"/>
    </location>
</feature>
<dbReference type="InterPro" id="IPR037518">
    <property type="entry name" value="MPN"/>
</dbReference>
<dbReference type="GO" id="GO:0046872">
    <property type="term" value="F:metal ion binding"/>
    <property type="evidence" value="ECO:0007669"/>
    <property type="project" value="UniProtKB-KW"/>
</dbReference>
<dbReference type="InterPro" id="IPR025657">
    <property type="entry name" value="RadC_JAB"/>
</dbReference>
<evidence type="ECO:0000259" key="8">
    <source>
        <dbReference type="PROSITE" id="PS50249"/>
    </source>
</evidence>
<dbReference type="NCBIfam" id="NF000642">
    <property type="entry name" value="PRK00024.1"/>
    <property type="match status" value="1"/>
</dbReference>
<evidence type="ECO:0000256" key="3">
    <source>
        <dbReference type="ARBA" id="ARBA00022801"/>
    </source>
</evidence>
<dbReference type="GO" id="GO:0006508">
    <property type="term" value="P:proteolysis"/>
    <property type="evidence" value="ECO:0007669"/>
    <property type="project" value="UniProtKB-KW"/>
</dbReference>
<dbReference type="Gene3D" id="3.40.140.10">
    <property type="entry name" value="Cytidine Deaminase, domain 2"/>
    <property type="match status" value="1"/>
</dbReference>
<evidence type="ECO:0000256" key="6">
    <source>
        <dbReference type="RuleBase" id="RU003797"/>
    </source>
</evidence>
<evidence type="ECO:0000256" key="5">
    <source>
        <dbReference type="ARBA" id="ARBA00023049"/>
    </source>
</evidence>
<dbReference type="InterPro" id="IPR020891">
    <property type="entry name" value="UPF0758_CS"/>
</dbReference>
<feature type="region of interest" description="Disordered" evidence="7">
    <location>
        <begin position="1"/>
        <end position="32"/>
    </location>
</feature>
<dbReference type="Pfam" id="PF20582">
    <property type="entry name" value="UPF0758_N"/>
    <property type="match status" value="1"/>
</dbReference>
<dbReference type="Pfam" id="PF04002">
    <property type="entry name" value="RadC"/>
    <property type="match status" value="1"/>
</dbReference>
<sequence length="244" mass="26149">MSDSSGTSGAGALTADSIVPLPPGAPPWRDMPRERLFDAGAQALSDTELVAIFLGSGLPGHNVFELARTLLARFGSLRALLDAQPADFQGLRGIGPAKTAVLLAVVEMARRALAEKLRERPLVDSSAAVEDYVRLLIGARTHEVFLCLFLDARHHLIDSEETAHGSLTRMAVYPREIVRRALTVNAASLIVAHNHPSGAATPSASDRQLTRVLRDALALIDVRLIDHLVVGANTVFSFARAGWL</sequence>
<name>A0A494X5X0_9BURK</name>
<dbReference type="InterPro" id="IPR046778">
    <property type="entry name" value="UPF0758_N"/>
</dbReference>
<keyword evidence="2" id="KW-0479">Metal-binding</keyword>
<keyword evidence="5" id="KW-0482">Metalloprotease</keyword>
<dbReference type="PROSITE" id="PS50249">
    <property type="entry name" value="MPN"/>
    <property type="match status" value="1"/>
</dbReference>
<dbReference type="InterPro" id="IPR001405">
    <property type="entry name" value="UPF0758"/>
</dbReference>
<organism evidence="9 10">
    <name type="scientific">Trinickia fusca</name>
    <dbReference type="NCBI Taxonomy" id="2419777"/>
    <lineage>
        <taxon>Bacteria</taxon>
        <taxon>Pseudomonadati</taxon>
        <taxon>Pseudomonadota</taxon>
        <taxon>Betaproteobacteria</taxon>
        <taxon>Burkholderiales</taxon>
        <taxon>Burkholderiaceae</taxon>
        <taxon>Trinickia</taxon>
    </lineage>
</organism>
<dbReference type="Gene3D" id="1.10.150.20">
    <property type="entry name" value="5' to 3' exonuclease, C-terminal subdomain"/>
    <property type="match status" value="1"/>
</dbReference>
<dbReference type="CDD" id="cd08071">
    <property type="entry name" value="MPN_DUF2466"/>
    <property type="match status" value="1"/>
</dbReference>
<comment type="similarity">
    <text evidence="6">Belongs to the UPF0758 family.</text>
</comment>
<dbReference type="OrthoDB" id="9804482at2"/>
<evidence type="ECO:0000256" key="1">
    <source>
        <dbReference type="ARBA" id="ARBA00022670"/>
    </source>
</evidence>
<protein>
    <submittedName>
        <fullName evidence="9">JAB domain-containing protein</fullName>
    </submittedName>
</protein>
<dbReference type="NCBIfam" id="TIGR00608">
    <property type="entry name" value="radc"/>
    <property type="match status" value="1"/>
</dbReference>
<dbReference type="EMBL" id="RBZV01000018">
    <property type="protein sequence ID" value="RKP43584.1"/>
    <property type="molecule type" value="Genomic_DNA"/>
</dbReference>
<dbReference type="GO" id="GO:0008237">
    <property type="term" value="F:metallopeptidase activity"/>
    <property type="evidence" value="ECO:0007669"/>
    <property type="project" value="UniProtKB-KW"/>
</dbReference>
<dbReference type="PANTHER" id="PTHR30471">
    <property type="entry name" value="DNA REPAIR PROTEIN RADC"/>
    <property type="match status" value="1"/>
</dbReference>
<keyword evidence="10" id="KW-1185">Reference proteome</keyword>
<dbReference type="AlphaFoldDB" id="A0A494X5X0"/>
<comment type="caution">
    <text evidence="9">The sequence shown here is derived from an EMBL/GenBank/DDBJ whole genome shotgun (WGS) entry which is preliminary data.</text>
</comment>
<dbReference type="PANTHER" id="PTHR30471:SF3">
    <property type="entry name" value="UPF0758 PROTEIN YEES-RELATED"/>
    <property type="match status" value="1"/>
</dbReference>
<evidence type="ECO:0000313" key="9">
    <source>
        <dbReference type="EMBL" id="RKP43584.1"/>
    </source>
</evidence>